<name>A0A5P3XBD5_PARBF</name>
<organism evidence="1 2">
    <name type="scientific">Paraclostridium bifermentans</name>
    <name type="common">Clostridium bifermentans</name>
    <dbReference type="NCBI Taxonomy" id="1490"/>
    <lineage>
        <taxon>Bacteria</taxon>
        <taxon>Bacillati</taxon>
        <taxon>Bacillota</taxon>
        <taxon>Clostridia</taxon>
        <taxon>Peptostreptococcales</taxon>
        <taxon>Peptostreptococcaceae</taxon>
        <taxon>Paraclostridium</taxon>
    </lineage>
</organism>
<sequence length="60" mass="7301">MEDNFINLEVKLTQTDEFKESMYAFVTMLEDSRIDKKIRSQYLEMAKFIKKTLYVDLDRK</sequence>
<protein>
    <submittedName>
        <fullName evidence="1">Uncharacterized protein</fullName>
    </submittedName>
</protein>
<dbReference type="EMBL" id="CP032452">
    <property type="protein sequence ID" value="QEZ68002.1"/>
    <property type="molecule type" value="Genomic_DNA"/>
</dbReference>
<dbReference type="AlphaFoldDB" id="A0A5P3XBD5"/>
<gene>
    <name evidence="1" type="ORF">D4A35_03270</name>
</gene>
<evidence type="ECO:0000313" key="2">
    <source>
        <dbReference type="Proteomes" id="UP000326961"/>
    </source>
</evidence>
<dbReference type="RefSeq" id="WP_142731130.1">
    <property type="nucleotide sequence ID" value="NZ_CP032452.1"/>
</dbReference>
<reference evidence="1 2" key="1">
    <citation type="submission" date="2018-09" db="EMBL/GenBank/DDBJ databases">
        <title>A clostridial neurotoxin that targets Anopheles mosquitoes.</title>
        <authorList>
            <person name="Contreras E."/>
            <person name="Masuyer G."/>
            <person name="Qureshi N."/>
            <person name="Chawla S."/>
            <person name="Lim H.L."/>
            <person name="Chen J."/>
            <person name="Stenmark P."/>
            <person name="Gill S."/>
        </authorList>
    </citation>
    <scope>NUCLEOTIDE SEQUENCE [LARGE SCALE GENOMIC DNA]</scope>
    <source>
        <strain evidence="1 2">Cbm</strain>
    </source>
</reference>
<accession>A0A5P3XBD5</accession>
<dbReference type="Proteomes" id="UP000326961">
    <property type="component" value="Chromosome"/>
</dbReference>
<proteinExistence type="predicted"/>
<evidence type="ECO:0000313" key="1">
    <source>
        <dbReference type="EMBL" id="QEZ68002.1"/>
    </source>
</evidence>